<evidence type="ECO:0000313" key="5">
    <source>
        <dbReference type="Proteomes" id="UP000185744"/>
    </source>
</evidence>
<gene>
    <name evidence="4" type="ORF">BTN85_1920</name>
</gene>
<accession>A0A1Q6DSG7</accession>
<dbReference type="Proteomes" id="UP000185744">
    <property type="component" value="Unassembled WGS sequence"/>
</dbReference>
<organism evidence="4 5">
    <name type="scientific">Methanohalarchaeum thermophilum</name>
    <dbReference type="NCBI Taxonomy" id="1903181"/>
    <lineage>
        <taxon>Archaea</taxon>
        <taxon>Methanobacteriati</taxon>
        <taxon>Methanobacteriota</taxon>
        <taxon>Methanonatronarchaeia</taxon>
        <taxon>Methanonatronarchaeales</taxon>
        <taxon>Methanonatronarchaeaceae</taxon>
        <taxon>Candidatus Methanohalarchaeum</taxon>
    </lineage>
</organism>
<evidence type="ECO:0000313" key="4">
    <source>
        <dbReference type="EMBL" id="OKY77272.1"/>
    </source>
</evidence>
<protein>
    <submittedName>
        <fullName evidence="4">IS605 OrfB-like transposable element containing RNAse H-like and Zn finger domain</fullName>
    </submittedName>
</protein>
<dbReference type="PANTHER" id="PTHR30405">
    <property type="entry name" value="TRANSPOSASE"/>
    <property type="match status" value="1"/>
</dbReference>
<proteinExistence type="predicted"/>
<dbReference type="Gene3D" id="2.40.50.1010">
    <property type="match status" value="1"/>
</dbReference>
<dbReference type="FunCoup" id="A0A1Q6DSG7">
    <property type="interactions" value="1"/>
</dbReference>
<reference evidence="4" key="1">
    <citation type="submission" date="2016-12" db="EMBL/GenBank/DDBJ databases">
        <title>Discovery of methanogenic haloarchaea.</title>
        <authorList>
            <person name="Sorokin D.Y."/>
            <person name="Makarova K.S."/>
            <person name="Abbas B."/>
            <person name="Ferrer M."/>
            <person name="Golyshin P.N."/>
        </authorList>
    </citation>
    <scope>NUCLEOTIDE SEQUENCE [LARGE SCALE GENOMIC DNA]</scope>
    <source>
        <strain evidence="4">HMET1</strain>
    </source>
</reference>
<evidence type="ECO:0000256" key="1">
    <source>
        <dbReference type="ARBA" id="ARBA00023125"/>
    </source>
</evidence>
<evidence type="ECO:0000256" key="2">
    <source>
        <dbReference type="SAM" id="MobiDB-lite"/>
    </source>
</evidence>
<dbReference type="EMBL" id="MSDW01000002">
    <property type="protein sequence ID" value="OKY77272.1"/>
    <property type="molecule type" value="Genomic_DNA"/>
</dbReference>
<sequence length="394" mass="45352">MNVPNYLKKTVKVKLDVDEDDKDKLLGTFRQFNRSCNKVVEAGWNKSGDKNYNKMELHEETYRDIKDELDLTANLVCSARNRAAEAIKKVVQGWSNGKKASKPQFDKYSSILYDKRSATIKDRYCTLSTVDGRIEAEYVIGEYQKKHLDDKNYEFRSCTLNYERDKDEFYLHITIRKPVLYRNEGNVLGVDLGMKNIAVTSTGKFLGEDMRWQKNHFFRVKKGLQGKGTQSAMRTLKDMAGRENRYTENKLHNISRELVEEAEKHNCKTIAFEDLKEIRDKDEKFNSRLERQLHSWGFEKLQKFTEYKAKEKGVEVVRVKSEYTSQTCSKCGHTEKSNRNGSQFKCKECGYEVNADYNAAKNIGTRALPSDKSSDGLSHGQLALKSGTLNPTAA</sequence>
<comment type="caution">
    <text evidence="4">The sequence shown here is derived from an EMBL/GenBank/DDBJ whole genome shotgun (WGS) entry which is preliminary data.</text>
</comment>
<dbReference type="NCBIfam" id="TIGR01766">
    <property type="entry name" value="IS200/IS605 family accessory protein TnpB-like domain"/>
    <property type="match status" value="1"/>
</dbReference>
<dbReference type="InterPro" id="IPR051399">
    <property type="entry name" value="RNA-guided_DNA_endo/Transpos"/>
</dbReference>
<keyword evidence="5" id="KW-1185">Reference proteome</keyword>
<evidence type="ECO:0000259" key="3">
    <source>
        <dbReference type="Pfam" id="PF07282"/>
    </source>
</evidence>
<dbReference type="PANTHER" id="PTHR30405:SF26">
    <property type="entry name" value="TRANSPOSASE, PROBABLY IS605-TNPB FAMILY"/>
    <property type="match status" value="1"/>
</dbReference>
<dbReference type="InParanoid" id="A0A1Q6DSG7"/>
<dbReference type="GO" id="GO:0003677">
    <property type="term" value="F:DNA binding"/>
    <property type="evidence" value="ECO:0007669"/>
    <property type="project" value="UniProtKB-KW"/>
</dbReference>
<dbReference type="AlphaFoldDB" id="A0A1Q6DSG7"/>
<dbReference type="InterPro" id="IPR010095">
    <property type="entry name" value="Cas12f1-like_TNB"/>
</dbReference>
<keyword evidence="1" id="KW-0238">DNA-binding</keyword>
<dbReference type="Pfam" id="PF07282">
    <property type="entry name" value="Cas12f1-like_TNB"/>
    <property type="match status" value="1"/>
</dbReference>
<feature type="region of interest" description="Disordered" evidence="2">
    <location>
        <begin position="367"/>
        <end position="394"/>
    </location>
</feature>
<dbReference type="NCBIfam" id="NF040570">
    <property type="entry name" value="guided_TnpB"/>
    <property type="match status" value="1"/>
</dbReference>
<feature type="domain" description="Cas12f1-like TNB" evidence="3">
    <location>
        <begin position="298"/>
        <end position="363"/>
    </location>
</feature>
<name>A0A1Q6DSG7_METT1</name>